<dbReference type="EMBL" id="JAZGQL010000012">
    <property type="protein sequence ID" value="MEE6308680.1"/>
    <property type="molecule type" value="Genomic_DNA"/>
</dbReference>
<keyword evidence="5" id="KW-0804">Transcription</keyword>
<dbReference type="InterPro" id="IPR052704">
    <property type="entry name" value="ECF_Sigma-70_Domain"/>
</dbReference>
<dbReference type="InterPro" id="IPR007627">
    <property type="entry name" value="RNA_pol_sigma70_r2"/>
</dbReference>
<dbReference type="InterPro" id="IPR014284">
    <property type="entry name" value="RNA_pol_sigma-70_dom"/>
</dbReference>
<dbReference type="InterPro" id="IPR013324">
    <property type="entry name" value="RNA_pol_sigma_r3/r4-like"/>
</dbReference>
<sequence length="306" mass="33318">MSPDEFLADRFARDRQHLRAVAYRLLGSLPDAEDAVQRAWLKADQADLREVRNLSGWLTTVTARECLDMLRARSRRAEVALPDPEFPAPGATPLTAPERTAEEEVLLAESVGLALLVVLDRLSPAQRVAFVLHDLFSVPFEEVGRVLDRSPATAKKLASRARERVRGPAPRQRRLAARHLPLVAAFLAASRGGDLDTLLDLLAPDVVRRADPVLLPAGMPTELRGARAVAEETRHFAARARLGGTAWVDGSPGIVIAPRGRLSAVLRLTVEAGRICAVDVIGDRDRLDRVTIAVPDDTGRSPEHAP</sequence>
<organism evidence="8 9">
    <name type="scientific">Plantactinospora veratri</name>
    <dbReference type="NCBI Taxonomy" id="1436122"/>
    <lineage>
        <taxon>Bacteria</taxon>
        <taxon>Bacillati</taxon>
        <taxon>Actinomycetota</taxon>
        <taxon>Actinomycetes</taxon>
        <taxon>Micromonosporales</taxon>
        <taxon>Micromonosporaceae</taxon>
        <taxon>Plantactinospora</taxon>
    </lineage>
</organism>
<keyword evidence="9" id="KW-1185">Reference proteome</keyword>
<keyword evidence="4" id="KW-0731">Sigma factor</keyword>
<dbReference type="Pfam" id="PF04542">
    <property type="entry name" value="Sigma70_r2"/>
    <property type="match status" value="1"/>
</dbReference>
<dbReference type="PANTHER" id="PTHR30173">
    <property type="entry name" value="SIGMA 19 FACTOR"/>
    <property type="match status" value="1"/>
</dbReference>
<dbReference type="RefSeq" id="WP_331208957.1">
    <property type="nucleotide sequence ID" value="NZ_JAZGQL010000012.1"/>
</dbReference>
<comment type="similarity">
    <text evidence="1">Belongs to the sigma-70 factor family. ECF subfamily.</text>
</comment>
<evidence type="ECO:0000256" key="5">
    <source>
        <dbReference type="ARBA" id="ARBA00023163"/>
    </source>
</evidence>
<dbReference type="Gene3D" id="3.10.450.50">
    <property type="match status" value="1"/>
</dbReference>
<proteinExistence type="inferred from homology"/>
<reference evidence="8 9" key="1">
    <citation type="submission" date="2024-01" db="EMBL/GenBank/DDBJ databases">
        <title>Genome insights into Plantactinospora veratri sp. nov.</title>
        <authorList>
            <person name="Wang L."/>
        </authorList>
    </citation>
    <scope>NUCLEOTIDE SEQUENCE [LARGE SCALE GENOMIC DNA]</scope>
    <source>
        <strain evidence="8 9">NEAU-FHS4</strain>
    </source>
</reference>
<feature type="domain" description="RNA polymerase sigma-70 region 2" evidence="6">
    <location>
        <begin position="13"/>
        <end position="76"/>
    </location>
</feature>
<keyword evidence="3" id="KW-0805">Transcription regulation</keyword>
<dbReference type="InterPro" id="IPR013325">
    <property type="entry name" value="RNA_pol_sigma_r2"/>
</dbReference>
<dbReference type="Pfam" id="PF08281">
    <property type="entry name" value="Sigma70_r4_2"/>
    <property type="match status" value="1"/>
</dbReference>
<evidence type="ECO:0000259" key="7">
    <source>
        <dbReference type="Pfam" id="PF08281"/>
    </source>
</evidence>
<feature type="domain" description="RNA polymerase sigma factor 70 region 4 type 2" evidence="7">
    <location>
        <begin position="114"/>
        <end position="164"/>
    </location>
</feature>
<dbReference type="SUPFAM" id="SSF54427">
    <property type="entry name" value="NTF2-like"/>
    <property type="match status" value="1"/>
</dbReference>
<dbReference type="InterPro" id="IPR036388">
    <property type="entry name" value="WH-like_DNA-bd_sf"/>
</dbReference>
<evidence type="ECO:0000313" key="9">
    <source>
        <dbReference type="Proteomes" id="UP001339911"/>
    </source>
</evidence>
<dbReference type="NCBIfam" id="TIGR02937">
    <property type="entry name" value="sigma70-ECF"/>
    <property type="match status" value="1"/>
</dbReference>
<dbReference type="InterPro" id="IPR032710">
    <property type="entry name" value="NTF2-like_dom_sf"/>
</dbReference>
<gene>
    <name evidence="8" type="ORF">V1634_17765</name>
</gene>
<dbReference type="Gene3D" id="1.10.10.10">
    <property type="entry name" value="Winged helix-like DNA-binding domain superfamily/Winged helix DNA-binding domain"/>
    <property type="match status" value="1"/>
</dbReference>
<protein>
    <submittedName>
        <fullName evidence="8">Sigma-70 family RNA polymerase sigma factor</fullName>
    </submittedName>
</protein>
<evidence type="ECO:0000256" key="3">
    <source>
        <dbReference type="ARBA" id="ARBA00023015"/>
    </source>
</evidence>
<evidence type="ECO:0000256" key="1">
    <source>
        <dbReference type="ARBA" id="ARBA00010641"/>
    </source>
</evidence>
<evidence type="ECO:0000256" key="4">
    <source>
        <dbReference type="ARBA" id="ARBA00023082"/>
    </source>
</evidence>
<name>A0ABU7SFF1_9ACTN</name>
<evidence type="ECO:0000259" key="6">
    <source>
        <dbReference type="Pfam" id="PF04542"/>
    </source>
</evidence>
<dbReference type="Proteomes" id="UP001339911">
    <property type="component" value="Unassembled WGS sequence"/>
</dbReference>
<accession>A0ABU7SFF1</accession>
<dbReference type="InterPro" id="IPR013249">
    <property type="entry name" value="RNA_pol_sigma70_r4_t2"/>
</dbReference>
<dbReference type="PANTHER" id="PTHR30173:SF43">
    <property type="entry name" value="ECF RNA POLYMERASE SIGMA FACTOR SIGI-RELATED"/>
    <property type="match status" value="1"/>
</dbReference>
<evidence type="ECO:0000256" key="2">
    <source>
        <dbReference type="ARBA" id="ARBA00011344"/>
    </source>
</evidence>
<comment type="subunit">
    <text evidence="2">Interacts transiently with the RNA polymerase catalytic core formed by RpoA, RpoB, RpoC and RpoZ (2 alpha, 1 beta, 1 beta' and 1 omega subunit) to form the RNA polymerase holoenzyme that can initiate transcription.</text>
</comment>
<dbReference type="SUPFAM" id="SSF88946">
    <property type="entry name" value="Sigma2 domain of RNA polymerase sigma factors"/>
    <property type="match status" value="1"/>
</dbReference>
<evidence type="ECO:0000313" key="8">
    <source>
        <dbReference type="EMBL" id="MEE6308680.1"/>
    </source>
</evidence>
<dbReference type="SUPFAM" id="SSF88659">
    <property type="entry name" value="Sigma3 and sigma4 domains of RNA polymerase sigma factors"/>
    <property type="match status" value="1"/>
</dbReference>
<dbReference type="Gene3D" id="1.10.1740.10">
    <property type="match status" value="1"/>
</dbReference>
<comment type="caution">
    <text evidence="8">The sequence shown here is derived from an EMBL/GenBank/DDBJ whole genome shotgun (WGS) entry which is preliminary data.</text>
</comment>